<proteinExistence type="predicted"/>
<feature type="domain" description="N-acetyltransferase" evidence="4">
    <location>
        <begin position="1"/>
        <end position="151"/>
    </location>
</feature>
<dbReference type="SUPFAM" id="SSF55729">
    <property type="entry name" value="Acyl-CoA N-acyltransferases (Nat)"/>
    <property type="match status" value="1"/>
</dbReference>
<dbReference type="Pfam" id="PF00583">
    <property type="entry name" value="Acetyltransf_1"/>
    <property type="match status" value="1"/>
</dbReference>
<organism evidence="5 6">
    <name type="scientific">Nocardioides marmorisolisilvae</name>
    <dbReference type="NCBI Taxonomy" id="1542737"/>
    <lineage>
        <taxon>Bacteria</taxon>
        <taxon>Bacillati</taxon>
        <taxon>Actinomycetota</taxon>
        <taxon>Actinomycetes</taxon>
        <taxon>Propionibacteriales</taxon>
        <taxon>Nocardioidaceae</taxon>
        <taxon>Nocardioides</taxon>
    </lineage>
</organism>
<dbReference type="Proteomes" id="UP000277094">
    <property type="component" value="Unassembled WGS sequence"/>
</dbReference>
<dbReference type="InterPro" id="IPR016181">
    <property type="entry name" value="Acyl_CoA_acyltransferase"/>
</dbReference>
<dbReference type="PANTHER" id="PTHR43877:SF2">
    <property type="entry name" value="AMINOALKYLPHOSPHONATE N-ACETYLTRANSFERASE-RELATED"/>
    <property type="match status" value="1"/>
</dbReference>
<evidence type="ECO:0000256" key="3">
    <source>
        <dbReference type="SAM" id="MobiDB-lite"/>
    </source>
</evidence>
<keyword evidence="1 5" id="KW-0808">Transferase</keyword>
<keyword evidence="2" id="KW-0012">Acyltransferase</keyword>
<dbReference type="OrthoDB" id="4322031at2"/>
<gene>
    <name evidence="5" type="ORF">EFL95_08080</name>
</gene>
<dbReference type="AlphaFoldDB" id="A0A3N0DXZ4"/>
<evidence type="ECO:0000256" key="1">
    <source>
        <dbReference type="ARBA" id="ARBA00022679"/>
    </source>
</evidence>
<accession>A0A3N0DXZ4</accession>
<dbReference type="PANTHER" id="PTHR43877">
    <property type="entry name" value="AMINOALKYLPHOSPHONATE N-ACETYLTRANSFERASE-RELATED-RELATED"/>
    <property type="match status" value="1"/>
</dbReference>
<evidence type="ECO:0000313" key="6">
    <source>
        <dbReference type="Proteomes" id="UP000277094"/>
    </source>
</evidence>
<name>A0A3N0DXZ4_9ACTN</name>
<dbReference type="PROSITE" id="PS51186">
    <property type="entry name" value="GNAT"/>
    <property type="match status" value="1"/>
</dbReference>
<dbReference type="EMBL" id="RJSG01000002">
    <property type="protein sequence ID" value="RNL80366.1"/>
    <property type="molecule type" value="Genomic_DNA"/>
</dbReference>
<keyword evidence="6" id="KW-1185">Reference proteome</keyword>
<dbReference type="Gene3D" id="3.40.630.30">
    <property type="match status" value="1"/>
</dbReference>
<feature type="region of interest" description="Disordered" evidence="3">
    <location>
        <begin position="132"/>
        <end position="151"/>
    </location>
</feature>
<dbReference type="GO" id="GO:0016747">
    <property type="term" value="F:acyltransferase activity, transferring groups other than amino-acyl groups"/>
    <property type="evidence" value="ECO:0007669"/>
    <property type="project" value="InterPro"/>
</dbReference>
<evidence type="ECO:0000259" key="4">
    <source>
        <dbReference type="PROSITE" id="PS51186"/>
    </source>
</evidence>
<evidence type="ECO:0000256" key="2">
    <source>
        <dbReference type="ARBA" id="ARBA00023315"/>
    </source>
</evidence>
<evidence type="ECO:0000313" key="5">
    <source>
        <dbReference type="EMBL" id="RNL80366.1"/>
    </source>
</evidence>
<dbReference type="CDD" id="cd04301">
    <property type="entry name" value="NAT_SF"/>
    <property type="match status" value="1"/>
</dbReference>
<feature type="compositionally biased region" description="Basic and acidic residues" evidence="3">
    <location>
        <begin position="141"/>
        <end position="151"/>
    </location>
</feature>
<sequence>MRSATPSDLDVLREIYRRASLSNEGDRAALLGAPDALVWAGDGITDGGTLVVEDGAGQVVGFATTVRIDEGLELDDLFVDPASMRQGLATLLVDALVVRAAADGAPWIEVTANPHAADFYASAEFTPVGTTETRFGPAPRLRREVRASSPG</sequence>
<protein>
    <submittedName>
        <fullName evidence="5">N-acetyltransferase</fullName>
    </submittedName>
</protein>
<reference evidence="5 6" key="1">
    <citation type="submission" date="2018-11" db="EMBL/GenBank/DDBJ databases">
        <authorList>
            <person name="Li F."/>
        </authorList>
    </citation>
    <scope>NUCLEOTIDE SEQUENCE [LARGE SCALE GENOMIC DNA]</scope>
    <source>
        <strain evidence="5 6">KIS18-7</strain>
    </source>
</reference>
<dbReference type="InterPro" id="IPR000182">
    <property type="entry name" value="GNAT_dom"/>
</dbReference>
<dbReference type="InterPro" id="IPR050832">
    <property type="entry name" value="Bact_Acetyltransf"/>
</dbReference>
<comment type="caution">
    <text evidence="5">The sequence shown here is derived from an EMBL/GenBank/DDBJ whole genome shotgun (WGS) entry which is preliminary data.</text>
</comment>